<evidence type="ECO:0000256" key="2">
    <source>
        <dbReference type="ARBA" id="ARBA00022801"/>
    </source>
</evidence>
<reference evidence="4 5" key="1">
    <citation type="submission" date="2016-11" db="EMBL/GenBank/DDBJ databases">
        <authorList>
            <person name="Jaros S."/>
            <person name="Januszkiewicz K."/>
            <person name="Wedrychowicz H."/>
        </authorList>
    </citation>
    <scope>NUCLEOTIDE SEQUENCE [LARGE SCALE GENOMIC DNA]</scope>
    <source>
        <strain evidence="4 5">DSM 19436</strain>
    </source>
</reference>
<accession>A0A1M5I9L0</accession>
<protein>
    <submittedName>
        <fullName evidence="4">Linear amide C-N hydrolases, choloylglycine hydrolase family</fullName>
    </submittedName>
</protein>
<keyword evidence="5" id="KW-1185">Reference proteome</keyword>
<dbReference type="InterPro" id="IPR052193">
    <property type="entry name" value="Peptidase_C59"/>
</dbReference>
<dbReference type="PANTHER" id="PTHR35527">
    <property type="entry name" value="CHOLOYLGLYCINE HYDROLASE"/>
    <property type="match status" value="1"/>
</dbReference>
<dbReference type="Proteomes" id="UP000184485">
    <property type="component" value="Unassembled WGS sequence"/>
</dbReference>
<dbReference type="PANTHER" id="PTHR35527:SF2">
    <property type="entry name" value="HYDROLASE"/>
    <property type="match status" value="1"/>
</dbReference>
<sequence>MCTSLGYQDSAGKAYFGRTLELTMDLPLEVTFFPTGYETVSEVEGQPALTLTSRHAIAVTMPYRPPTPQAPLGFSDLKILEGPNDKGLTFSLLSYPAAGGTQKSADVTRSVLSASDLGAWAVGQFETVAEVKTAFTVQPVMLQPLGLLGGAESPFHYVVHDATGLLHRQMGSA</sequence>
<comment type="similarity">
    <text evidence="1">Belongs to the peptidase C59 family.</text>
</comment>
<dbReference type="AlphaFoldDB" id="A0A1M5I9L0"/>
<dbReference type="Pfam" id="PF02275">
    <property type="entry name" value="CBAH"/>
    <property type="match status" value="1"/>
</dbReference>
<dbReference type="OrthoDB" id="9794717at2"/>
<name>A0A1M5I9L0_9HYPH</name>
<evidence type="ECO:0000259" key="3">
    <source>
        <dbReference type="Pfam" id="PF02275"/>
    </source>
</evidence>
<organism evidence="4 5">
    <name type="scientific">Kaistia soli DSM 19436</name>
    <dbReference type="NCBI Taxonomy" id="1122133"/>
    <lineage>
        <taxon>Bacteria</taxon>
        <taxon>Pseudomonadati</taxon>
        <taxon>Pseudomonadota</taxon>
        <taxon>Alphaproteobacteria</taxon>
        <taxon>Hyphomicrobiales</taxon>
        <taxon>Kaistiaceae</taxon>
        <taxon>Kaistia</taxon>
    </lineage>
</organism>
<dbReference type="InterPro" id="IPR029055">
    <property type="entry name" value="Ntn_hydrolases_N"/>
</dbReference>
<dbReference type="EMBL" id="FQUP01000004">
    <property type="protein sequence ID" value="SHG24915.1"/>
    <property type="molecule type" value="Genomic_DNA"/>
</dbReference>
<evidence type="ECO:0000313" key="5">
    <source>
        <dbReference type="Proteomes" id="UP000184485"/>
    </source>
</evidence>
<evidence type="ECO:0000313" key="4">
    <source>
        <dbReference type="EMBL" id="SHG24915.1"/>
    </source>
</evidence>
<dbReference type="InterPro" id="IPR029132">
    <property type="entry name" value="CBAH/NAAA_C"/>
</dbReference>
<dbReference type="Gene3D" id="3.60.60.10">
    <property type="entry name" value="Penicillin V Acylase, Chain A"/>
    <property type="match status" value="1"/>
</dbReference>
<gene>
    <name evidence="4" type="ORF">SAMN02745157_3806</name>
</gene>
<dbReference type="GO" id="GO:0016787">
    <property type="term" value="F:hydrolase activity"/>
    <property type="evidence" value="ECO:0007669"/>
    <property type="project" value="UniProtKB-KW"/>
</dbReference>
<dbReference type="STRING" id="1122133.SAMN02745157_3806"/>
<keyword evidence="2 4" id="KW-0378">Hydrolase</keyword>
<feature type="domain" description="Choloylglycine hydrolase/NAAA C-terminal" evidence="3">
    <location>
        <begin position="2"/>
        <end position="164"/>
    </location>
</feature>
<dbReference type="SUPFAM" id="SSF56235">
    <property type="entry name" value="N-terminal nucleophile aminohydrolases (Ntn hydrolases)"/>
    <property type="match status" value="1"/>
</dbReference>
<dbReference type="RefSeq" id="WP_084527572.1">
    <property type="nucleotide sequence ID" value="NZ_FQUP01000004.1"/>
</dbReference>
<evidence type="ECO:0000256" key="1">
    <source>
        <dbReference type="ARBA" id="ARBA00006625"/>
    </source>
</evidence>
<proteinExistence type="inferred from homology"/>